<reference evidence="2" key="1">
    <citation type="submission" date="2016-04" db="EMBL/GenBank/DDBJ databases">
        <title>Comparative genomics of biotechnologically important yeasts.</title>
        <authorList>
            <consortium name="DOE Joint Genome Institute"/>
            <person name="Riley R."/>
            <person name="Haridas S."/>
            <person name="Wolfe K.H."/>
            <person name="Lopes M.R."/>
            <person name="Hittinger C.T."/>
            <person name="Goker M."/>
            <person name="Salamov A."/>
            <person name="Wisecaver J."/>
            <person name="Long T.M."/>
            <person name="Aerts A.L."/>
            <person name="Barry K."/>
            <person name="Choi C."/>
            <person name="Clum A."/>
            <person name="Coughlan A.Y."/>
            <person name="Deshpande S."/>
            <person name="Douglass A.P."/>
            <person name="Hanson S.J."/>
            <person name="Klenk H.-P."/>
            <person name="Labutti K."/>
            <person name="Lapidus A."/>
            <person name="Lindquist E."/>
            <person name="Lipzen A."/>
            <person name="Meier-Kolthoff J.P."/>
            <person name="Ohm R.A."/>
            <person name="Otillar R.P."/>
            <person name="Pangilinan J."/>
            <person name="Peng Y."/>
            <person name="Rokas A."/>
            <person name="Rosa C.A."/>
            <person name="Scheuner C."/>
            <person name="Sibirny A.A."/>
            <person name="Slot J.C."/>
            <person name="Stielow J.B."/>
            <person name="Sun H."/>
            <person name="Kurtzman C.P."/>
            <person name="Blackwell M."/>
            <person name="Grigoriev I.V."/>
            <person name="Jeffries T.W."/>
        </authorList>
    </citation>
    <scope>NUCLEOTIDE SEQUENCE [LARGE SCALE GENOMIC DNA]</scope>
    <source>
        <strain evidence="2">NRRL YB-2248</strain>
    </source>
</reference>
<evidence type="ECO:0000313" key="2">
    <source>
        <dbReference type="Proteomes" id="UP000094801"/>
    </source>
</evidence>
<dbReference type="EMBL" id="KV453871">
    <property type="protein sequence ID" value="ODV82889.1"/>
    <property type="molecule type" value="Genomic_DNA"/>
</dbReference>
<evidence type="ECO:0000313" key="1">
    <source>
        <dbReference type="EMBL" id="ODV82889.1"/>
    </source>
</evidence>
<accession>A0A1E4STQ9</accession>
<proteinExistence type="predicted"/>
<protein>
    <submittedName>
        <fullName evidence="1">Uncharacterized protein</fullName>
    </submittedName>
</protein>
<name>A0A1E4STQ9_9ASCO</name>
<keyword evidence="2" id="KW-1185">Reference proteome</keyword>
<organism evidence="1 2">
    <name type="scientific">[Candida] arabinofermentans NRRL YB-2248</name>
    <dbReference type="NCBI Taxonomy" id="983967"/>
    <lineage>
        <taxon>Eukaryota</taxon>
        <taxon>Fungi</taxon>
        <taxon>Dikarya</taxon>
        <taxon>Ascomycota</taxon>
        <taxon>Saccharomycotina</taxon>
        <taxon>Pichiomycetes</taxon>
        <taxon>Pichiales</taxon>
        <taxon>Pichiaceae</taxon>
        <taxon>Ogataea</taxon>
        <taxon>Ogataea/Candida clade</taxon>
    </lineage>
</organism>
<gene>
    <name evidence="1" type="ORF">CANARDRAFT_107599</name>
</gene>
<dbReference type="AlphaFoldDB" id="A0A1E4STQ9"/>
<dbReference type="Proteomes" id="UP000094801">
    <property type="component" value="Unassembled WGS sequence"/>
</dbReference>
<sequence>MLLTAAHCCPLLPPSSCHPLSAILFLPSSSCYLNLCYFINLVQLFTRFVHLHTNIQQLHKFVLTRATHCCSPLPSLCYFVLTLCDTIAASYNSSRAMLHFTTHCNSIVVQPDQPCANSLDSAARCRSMLRTVASCCTLFATLFKLLRVIWYYFKSFSSNPLPSLCNSQHLTSSCNSIQTLC</sequence>